<evidence type="ECO:0000313" key="1">
    <source>
        <dbReference type="EMBL" id="PSK96224.1"/>
    </source>
</evidence>
<dbReference type="EMBL" id="PYGA01000012">
    <property type="protein sequence ID" value="PSK96224.1"/>
    <property type="molecule type" value="Genomic_DNA"/>
</dbReference>
<comment type="caution">
    <text evidence="1">The sequence shown here is derived from an EMBL/GenBank/DDBJ whole genome shotgun (WGS) entry which is preliminary data.</text>
</comment>
<proteinExistence type="predicted"/>
<reference evidence="1 2" key="1">
    <citation type="submission" date="2018-03" db="EMBL/GenBank/DDBJ databases">
        <title>Genomic Encyclopedia of Archaeal and Bacterial Type Strains, Phase II (KMG-II): from individual species to whole genera.</title>
        <authorList>
            <person name="Goeker M."/>
        </authorList>
    </citation>
    <scope>NUCLEOTIDE SEQUENCE [LARGE SCALE GENOMIC DNA]</scope>
    <source>
        <strain evidence="1 2">DSM 45312</strain>
    </source>
</reference>
<protein>
    <submittedName>
        <fullName evidence="1">Uncharacterized protein</fullName>
    </submittedName>
</protein>
<dbReference type="Proteomes" id="UP000240542">
    <property type="component" value="Unassembled WGS sequence"/>
</dbReference>
<accession>A0A2P8DG80</accession>
<name>A0A2P8DG80_9ACTN</name>
<keyword evidence="2" id="KW-1185">Reference proteome</keyword>
<gene>
    <name evidence="1" type="ORF">CLV63_112106</name>
</gene>
<organism evidence="1 2">
    <name type="scientific">Murinocardiopsis flavida</name>
    <dbReference type="NCBI Taxonomy" id="645275"/>
    <lineage>
        <taxon>Bacteria</taxon>
        <taxon>Bacillati</taxon>
        <taxon>Actinomycetota</taxon>
        <taxon>Actinomycetes</taxon>
        <taxon>Streptosporangiales</taxon>
        <taxon>Nocardiopsidaceae</taxon>
        <taxon>Murinocardiopsis</taxon>
    </lineage>
</organism>
<evidence type="ECO:0000313" key="2">
    <source>
        <dbReference type="Proteomes" id="UP000240542"/>
    </source>
</evidence>
<dbReference type="RefSeq" id="WP_106584187.1">
    <property type="nucleotide sequence ID" value="NZ_PYGA01000012.1"/>
</dbReference>
<sequence length="452" mass="50020">MHTFRPVANGIRTDHPVPGIPFVDDAHIPVQDPRAVEAVGRGVAEGMWGRWDEQDEGWLAFTTDPLRHDLGWALRHHPDHGTTVLLYRHDDASAVHMDWWGRPLLYRSGGYWWDGTTWYRPGQVYDAASEAYDHRPARAAVTVTAADLLDDSADAAAGRLLKITNLDPQAAPATRFSDDLALWASLRAQRGAATPLAACVVTLSAPELAADHLVGIPEMARIGGIGASTLRSYIARGEGDVPPEQSVVHGRSMWARPVAADWAEQRQRSPETVTATVAEAEDTFSLPVGQADLRRRLAKMFFSWLWERPERRKRWALRHRTEPAVAQVADELGWNVAVSLDRIIPTGDLATTLRYALLGEFARGRRTDPEGAMGFHGITPAIAKTLDWLVRHDPSRAQHMIGELVGQAEREMEIPRAVTARSLRTALSLDGKLTEAARNDYLDRVLPPSETS</sequence>
<dbReference type="AlphaFoldDB" id="A0A2P8DG80"/>
<dbReference type="OrthoDB" id="4571714at2"/>